<proteinExistence type="predicted"/>
<dbReference type="Gene3D" id="3.30.70.60">
    <property type="match status" value="1"/>
</dbReference>
<gene>
    <name evidence="2" type="ORF">A3E89_00785</name>
</gene>
<dbReference type="AlphaFoldDB" id="A0A1F5ELJ5"/>
<dbReference type="InterPro" id="IPR014717">
    <property type="entry name" value="Transl_elong_EF1B/ribsomal_bS6"/>
</dbReference>
<reference evidence="2 3" key="1">
    <citation type="journal article" date="2016" name="Nat. Commun.">
        <title>Thousands of microbial genomes shed light on interconnected biogeochemical processes in an aquifer system.</title>
        <authorList>
            <person name="Anantharaman K."/>
            <person name="Brown C.T."/>
            <person name="Hug L.A."/>
            <person name="Sharon I."/>
            <person name="Castelle C.J."/>
            <person name="Probst A.J."/>
            <person name="Thomas B.C."/>
            <person name="Singh A."/>
            <person name="Wilkins M.J."/>
            <person name="Karaoz U."/>
            <person name="Brodie E.L."/>
            <person name="Williams K.H."/>
            <person name="Hubbard S.S."/>
            <person name="Banfield J.F."/>
        </authorList>
    </citation>
    <scope>NUCLEOTIDE SEQUENCE [LARGE SCALE GENOMIC DNA]</scope>
</reference>
<keyword evidence="1" id="KW-0472">Membrane</keyword>
<dbReference type="EMBL" id="MFAA01000043">
    <property type="protein sequence ID" value="OGD68086.1"/>
    <property type="molecule type" value="Genomic_DNA"/>
</dbReference>
<keyword evidence="1" id="KW-0812">Transmembrane</keyword>
<comment type="caution">
    <text evidence="2">The sequence shown here is derived from an EMBL/GenBank/DDBJ whole genome shotgun (WGS) entry which is preliminary data.</text>
</comment>
<protein>
    <submittedName>
        <fullName evidence="2">Uncharacterized protein</fullName>
    </submittedName>
</protein>
<evidence type="ECO:0000313" key="3">
    <source>
        <dbReference type="Proteomes" id="UP000185891"/>
    </source>
</evidence>
<dbReference type="Proteomes" id="UP000185891">
    <property type="component" value="Unassembled WGS sequence"/>
</dbReference>
<evidence type="ECO:0000256" key="1">
    <source>
        <dbReference type="SAM" id="Phobius"/>
    </source>
</evidence>
<name>A0A1F5ELJ5_9BACT</name>
<organism evidence="2 3">
    <name type="scientific">Candidatus Campbellbacteria bacterium RIFCSPHIGHO2_12_FULL_35_10</name>
    <dbReference type="NCBI Taxonomy" id="1797578"/>
    <lineage>
        <taxon>Bacteria</taxon>
        <taxon>Candidatus Campbelliibacteriota</taxon>
    </lineage>
</organism>
<keyword evidence="1" id="KW-1133">Transmembrane helix</keyword>
<sequence length="184" mass="21070">MKERESLIKTLIALIILNLILFSVCAFFFFLIKSTNEKAFALEGEFSKISKQDMELKFIDENLDETEEQRQKINSYFVKRGNAGVAEFMENIERIAKSSGVALDVNGLFLNDQNANKETGKKVSEIKLVLKTEGDWSNTVYFLKLLKMSPYSVSFDRVSFEKDTDKDSKSWSGTFGIKVLKLEF</sequence>
<feature type="transmembrane region" description="Helical" evidence="1">
    <location>
        <begin position="12"/>
        <end position="32"/>
    </location>
</feature>
<accession>A0A1F5ELJ5</accession>
<evidence type="ECO:0000313" key="2">
    <source>
        <dbReference type="EMBL" id="OGD68086.1"/>
    </source>
</evidence>